<feature type="compositionally biased region" description="Polar residues" evidence="1">
    <location>
        <begin position="712"/>
        <end position="727"/>
    </location>
</feature>
<dbReference type="PANTHER" id="PTHR47374:SF6">
    <property type="entry name" value="ENDOSOME ANTIGEN-LIKE PROTEIN, PUTATIVE (DUF3444)-RELATED"/>
    <property type="match status" value="1"/>
</dbReference>
<dbReference type="InterPro" id="IPR024593">
    <property type="entry name" value="DUF3444"/>
</dbReference>
<feature type="compositionally biased region" description="Low complexity" evidence="1">
    <location>
        <begin position="378"/>
        <end position="397"/>
    </location>
</feature>
<name>A0A8J5FXT0_ZINOF</name>
<dbReference type="Proteomes" id="UP000734854">
    <property type="component" value="Unassembled WGS sequence"/>
</dbReference>
<evidence type="ECO:0000313" key="3">
    <source>
        <dbReference type="EMBL" id="KAG6487646.1"/>
    </source>
</evidence>
<protein>
    <recommendedName>
        <fullName evidence="2">J domain-containing protein</fullName>
    </recommendedName>
</protein>
<feature type="compositionally biased region" description="Acidic residues" evidence="1">
    <location>
        <begin position="367"/>
        <end position="377"/>
    </location>
</feature>
<proteinExistence type="predicted"/>
<comment type="caution">
    <text evidence="3">The sequence shown here is derived from an EMBL/GenBank/DDBJ whole genome shotgun (WGS) entry which is preliminary data.</text>
</comment>
<dbReference type="CDD" id="cd06257">
    <property type="entry name" value="DnaJ"/>
    <property type="match status" value="1"/>
</dbReference>
<dbReference type="EMBL" id="JACMSC010000015">
    <property type="protein sequence ID" value="KAG6487646.1"/>
    <property type="molecule type" value="Genomic_DNA"/>
</dbReference>
<feature type="compositionally biased region" description="Acidic residues" evidence="1">
    <location>
        <begin position="316"/>
        <end position="328"/>
    </location>
</feature>
<reference evidence="3 4" key="1">
    <citation type="submission" date="2020-08" db="EMBL/GenBank/DDBJ databases">
        <title>Plant Genome Project.</title>
        <authorList>
            <person name="Zhang R.-G."/>
        </authorList>
    </citation>
    <scope>NUCLEOTIDE SEQUENCE [LARGE SCALE GENOMIC DNA]</scope>
    <source>
        <tissue evidence="3">Rhizome</tissue>
    </source>
</reference>
<keyword evidence="4" id="KW-1185">Reference proteome</keyword>
<organism evidence="3 4">
    <name type="scientific">Zingiber officinale</name>
    <name type="common">Ginger</name>
    <name type="synonym">Amomum zingiber</name>
    <dbReference type="NCBI Taxonomy" id="94328"/>
    <lineage>
        <taxon>Eukaryota</taxon>
        <taxon>Viridiplantae</taxon>
        <taxon>Streptophyta</taxon>
        <taxon>Embryophyta</taxon>
        <taxon>Tracheophyta</taxon>
        <taxon>Spermatophyta</taxon>
        <taxon>Magnoliopsida</taxon>
        <taxon>Liliopsida</taxon>
        <taxon>Zingiberales</taxon>
        <taxon>Zingiberaceae</taxon>
        <taxon>Zingiber</taxon>
    </lineage>
</organism>
<feature type="region of interest" description="Disordered" evidence="1">
    <location>
        <begin position="227"/>
        <end position="423"/>
    </location>
</feature>
<feature type="compositionally biased region" description="Polar residues" evidence="1">
    <location>
        <begin position="227"/>
        <end position="256"/>
    </location>
</feature>
<evidence type="ECO:0000259" key="2">
    <source>
        <dbReference type="PROSITE" id="PS50076"/>
    </source>
</evidence>
<dbReference type="AlphaFoldDB" id="A0A8J5FXT0"/>
<dbReference type="OrthoDB" id="10250354at2759"/>
<dbReference type="PROSITE" id="PS50076">
    <property type="entry name" value="DNAJ_2"/>
    <property type="match status" value="1"/>
</dbReference>
<dbReference type="Pfam" id="PF11926">
    <property type="entry name" value="DUF3444"/>
    <property type="match status" value="2"/>
</dbReference>
<feature type="compositionally biased region" description="Polar residues" evidence="1">
    <location>
        <begin position="329"/>
        <end position="339"/>
    </location>
</feature>
<gene>
    <name evidence="3" type="ORF">ZIOFF_056237</name>
</gene>
<sequence>MECNKEEALRARAIAEKKMQIKDFAGALKIVQKAQNLFPELEHLSQMLTVCEVHCSADVKLGGELDWYGVLQVQPTVDDSSIKKQFRKLALLLHPDKNKFAGAEAAFKLIGEANVVLSDKAKRHLYDMKRKASPRVDPSRQPAPQMRKNTYASDSFHAVNLNGVNNQQKQPSAFANNQTFWTICPVCSIRYQYYKNIMNKTIRCQNCLKTFIAYDISAKVAPTGGHPNQSWNTFNPPVHQQANNINQPSQSGNASFTEGPKGSVNGAPYSHFDYGGGQPNVERNKVDHNGGAKRGAKPPTANINQKRSRKLAIESSDSDTSGDSEDEATQVNGPQTQYVSSSSAPTRRSTRHKQNINYSEVGSNADADADADADDYSDSPSSGSSDDVVLGSNVSGSTEGNFKNNRKDESFKEQANGSKQANIDIRGKSVCERVASNSSSTMAAPEQDAFSYPDPEFFDFDKLRHISQFAVDQIWALYDNVDGMPRFYARIRQVCSTRFKIQFTWLECNPLNDVVDAWCDEELPIACGNYILDSPESTEDQLMFSHVMAWEKGKKRNSYNIYPRKGEVWALFKNWNIQWNLDADNHRLYEYEVVEVLSDFAEVTGIQVTPLVKINGFVSLFMRSEEKVMSSHVIPPDEILRFSHNVPSYRLTGIEREGIPQGCLELDPASLPINFSESFPSINLCNVTSRTEIFNEPSGSGIKASVEKPGTSGLQGPKNSTSQNLSQNNVKGKADWWHAKNDGKPPKIDTIEKDELDSGHISSENENLAPISSSNPLTFEYPDAEFHNFDDARTLGNVRRGQIWALFSEIDGHPNYYGLVKKVDLNHKVHVAWLEPCPVSTQQKRWLSEGMPISCGTFKVDHYHIVKFDNIGTFSHLVQAKPNAKKGRHDILPSHGEIWAIYKNWDAGWSQSDWENCEYDVVVICQCTDAAIKVKTLTKVDGYRAVFKQDVETTAGSMDIPACDYVRFSHRIPSFRLTNERGGKLQGCWELDTASVPEILLI</sequence>
<accession>A0A8J5FXT0</accession>
<dbReference type="SMART" id="SM00271">
    <property type="entry name" value="DnaJ"/>
    <property type="match status" value="1"/>
</dbReference>
<evidence type="ECO:0000256" key="1">
    <source>
        <dbReference type="SAM" id="MobiDB-lite"/>
    </source>
</evidence>
<dbReference type="PANTHER" id="PTHR47374">
    <property type="entry name" value="ENDOSOME ANTIGEN-LIKE PROTEIN, PUTATIVE (DUF3444)-RELATED"/>
    <property type="match status" value="1"/>
</dbReference>
<evidence type="ECO:0000313" key="4">
    <source>
        <dbReference type="Proteomes" id="UP000734854"/>
    </source>
</evidence>
<feature type="region of interest" description="Disordered" evidence="1">
    <location>
        <begin position="697"/>
        <end position="727"/>
    </location>
</feature>
<feature type="domain" description="J" evidence="2">
    <location>
        <begin position="66"/>
        <end position="130"/>
    </location>
</feature>
<dbReference type="Pfam" id="PF00226">
    <property type="entry name" value="DnaJ"/>
    <property type="match status" value="1"/>
</dbReference>
<dbReference type="InterPro" id="IPR001623">
    <property type="entry name" value="DnaJ_domain"/>
</dbReference>